<protein>
    <submittedName>
        <fullName evidence="2">DUF3231 family protein</fullName>
    </submittedName>
</protein>
<name>A0ABV6DJR1_9BACL</name>
<dbReference type="InterPro" id="IPR012347">
    <property type="entry name" value="Ferritin-like"/>
</dbReference>
<keyword evidence="3" id="KW-1185">Reference proteome</keyword>
<feature type="region of interest" description="Disordered" evidence="1">
    <location>
        <begin position="1"/>
        <end position="25"/>
    </location>
</feature>
<dbReference type="EMBL" id="JBHLWN010000039">
    <property type="protein sequence ID" value="MFC0212874.1"/>
    <property type="molecule type" value="Genomic_DNA"/>
</dbReference>
<dbReference type="RefSeq" id="WP_377470102.1">
    <property type="nucleotide sequence ID" value="NZ_JBHLWN010000039.1"/>
</dbReference>
<evidence type="ECO:0000313" key="3">
    <source>
        <dbReference type="Proteomes" id="UP001589776"/>
    </source>
</evidence>
<reference evidence="2 3" key="1">
    <citation type="submission" date="2024-09" db="EMBL/GenBank/DDBJ databases">
        <authorList>
            <person name="Sun Q."/>
            <person name="Mori K."/>
        </authorList>
    </citation>
    <scope>NUCLEOTIDE SEQUENCE [LARGE SCALE GENOMIC DNA]</scope>
    <source>
        <strain evidence="2 3">CCM 7759</strain>
    </source>
</reference>
<dbReference type="InterPro" id="IPR021617">
    <property type="entry name" value="DUF3231"/>
</dbReference>
<feature type="compositionally biased region" description="Low complexity" evidence="1">
    <location>
        <begin position="11"/>
        <end position="21"/>
    </location>
</feature>
<dbReference type="Proteomes" id="UP001589776">
    <property type="component" value="Unassembled WGS sequence"/>
</dbReference>
<sequence>MIEQEIKRSEQVAQQQQQEPQNKSVPTNISNLWQAYTGNSINVVFNQYSLQFLDDPKIRQLCQLTLQYAQYNVDKLEEIFHDLDFPVPIGFTDADVNLKAPRLFSDHFWLYFLNEMSVNGMIGYALSIGISVSEMVRQFNKEAMNQAIELYEKSLNLMQEFEVFDNFPQISIPGIPEFAHQQSYLLSWFRGPSRTLDVLEISSIYANLKKTILHKALAIAFSQVANLKEVREVMLENVKTTQNNIEEFMNVLHNDFLPSPRLWDSEITDSKIPPFSDRMMLTFISTLISLSLSNYGSGMSVSTRMDLAPIYSAAMARKGKLGYEVSRVLIDNGWLQQPPLAPDRKMLAKS</sequence>
<dbReference type="Gene3D" id="1.20.1260.10">
    <property type="match status" value="2"/>
</dbReference>
<accession>A0ABV6DJR1</accession>
<comment type="caution">
    <text evidence="2">The sequence shown here is derived from an EMBL/GenBank/DDBJ whole genome shotgun (WGS) entry which is preliminary data.</text>
</comment>
<evidence type="ECO:0000256" key="1">
    <source>
        <dbReference type="SAM" id="MobiDB-lite"/>
    </source>
</evidence>
<feature type="compositionally biased region" description="Basic and acidic residues" evidence="1">
    <location>
        <begin position="1"/>
        <end position="10"/>
    </location>
</feature>
<evidence type="ECO:0000313" key="2">
    <source>
        <dbReference type="EMBL" id="MFC0212874.1"/>
    </source>
</evidence>
<dbReference type="Pfam" id="PF11553">
    <property type="entry name" value="DUF3231"/>
    <property type="match status" value="2"/>
</dbReference>
<organism evidence="2 3">
    <name type="scientific">Paenibacillus chartarius</name>
    <dbReference type="NCBI Taxonomy" id="747481"/>
    <lineage>
        <taxon>Bacteria</taxon>
        <taxon>Bacillati</taxon>
        <taxon>Bacillota</taxon>
        <taxon>Bacilli</taxon>
        <taxon>Bacillales</taxon>
        <taxon>Paenibacillaceae</taxon>
        <taxon>Paenibacillus</taxon>
    </lineage>
</organism>
<proteinExistence type="predicted"/>
<gene>
    <name evidence="2" type="ORF">ACFFK0_10415</name>
</gene>